<proteinExistence type="predicted"/>
<reference evidence="1" key="2">
    <citation type="submission" date="2020-11" db="EMBL/GenBank/DDBJ databases">
        <authorList>
            <person name="McCartney M.A."/>
            <person name="Auch B."/>
            <person name="Kono T."/>
            <person name="Mallez S."/>
            <person name="Becker A."/>
            <person name="Gohl D.M."/>
            <person name="Silverstein K.A.T."/>
            <person name="Koren S."/>
            <person name="Bechman K.B."/>
            <person name="Herman A."/>
            <person name="Abrahante J.E."/>
            <person name="Garbe J."/>
        </authorList>
    </citation>
    <scope>NUCLEOTIDE SEQUENCE</scope>
    <source>
        <strain evidence="1">Duluth1</strain>
        <tissue evidence="1">Whole animal</tissue>
    </source>
</reference>
<evidence type="ECO:0000313" key="1">
    <source>
        <dbReference type="EMBL" id="KAH3695340.1"/>
    </source>
</evidence>
<dbReference type="EMBL" id="JAIWYP010000016">
    <property type="protein sequence ID" value="KAH3695340.1"/>
    <property type="molecule type" value="Genomic_DNA"/>
</dbReference>
<reference evidence="1" key="1">
    <citation type="journal article" date="2019" name="bioRxiv">
        <title>The Genome of the Zebra Mussel, Dreissena polymorpha: A Resource for Invasive Species Research.</title>
        <authorList>
            <person name="McCartney M.A."/>
            <person name="Auch B."/>
            <person name="Kono T."/>
            <person name="Mallez S."/>
            <person name="Zhang Y."/>
            <person name="Obille A."/>
            <person name="Becker A."/>
            <person name="Abrahante J.E."/>
            <person name="Garbe J."/>
            <person name="Badalamenti J.P."/>
            <person name="Herman A."/>
            <person name="Mangelson H."/>
            <person name="Liachko I."/>
            <person name="Sullivan S."/>
            <person name="Sone E.D."/>
            <person name="Koren S."/>
            <person name="Silverstein K.A.T."/>
            <person name="Beckman K.B."/>
            <person name="Gohl D.M."/>
        </authorList>
    </citation>
    <scope>NUCLEOTIDE SEQUENCE</scope>
    <source>
        <strain evidence="1">Duluth1</strain>
        <tissue evidence="1">Whole animal</tissue>
    </source>
</reference>
<accession>A0A9D3YBH3</accession>
<sequence length="93" mass="10761">MSGVTLADDVTLNSEKPGETSVLISMAETFANYERYIFCSPTRLKLYDLTLSVVQRNKMLITIFKKQEEQYIALCRQDSMVLVVWTSYQFYVS</sequence>
<dbReference type="AlphaFoldDB" id="A0A9D3YBH3"/>
<comment type="caution">
    <text evidence="1">The sequence shown here is derived from an EMBL/GenBank/DDBJ whole genome shotgun (WGS) entry which is preliminary data.</text>
</comment>
<keyword evidence="2" id="KW-1185">Reference proteome</keyword>
<organism evidence="1 2">
    <name type="scientific">Dreissena polymorpha</name>
    <name type="common">Zebra mussel</name>
    <name type="synonym">Mytilus polymorpha</name>
    <dbReference type="NCBI Taxonomy" id="45954"/>
    <lineage>
        <taxon>Eukaryota</taxon>
        <taxon>Metazoa</taxon>
        <taxon>Spiralia</taxon>
        <taxon>Lophotrochozoa</taxon>
        <taxon>Mollusca</taxon>
        <taxon>Bivalvia</taxon>
        <taxon>Autobranchia</taxon>
        <taxon>Heteroconchia</taxon>
        <taxon>Euheterodonta</taxon>
        <taxon>Imparidentia</taxon>
        <taxon>Neoheterodontei</taxon>
        <taxon>Myida</taxon>
        <taxon>Dreissenoidea</taxon>
        <taxon>Dreissenidae</taxon>
        <taxon>Dreissena</taxon>
    </lineage>
</organism>
<protein>
    <submittedName>
        <fullName evidence="1">Uncharacterized protein</fullName>
    </submittedName>
</protein>
<dbReference type="Proteomes" id="UP000828390">
    <property type="component" value="Unassembled WGS sequence"/>
</dbReference>
<evidence type="ECO:0000313" key="2">
    <source>
        <dbReference type="Proteomes" id="UP000828390"/>
    </source>
</evidence>
<name>A0A9D3YBH3_DREPO</name>
<gene>
    <name evidence="1" type="ORF">DPMN_082797</name>
</gene>